<keyword evidence="1" id="KW-0560">Oxidoreductase</keyword>
<dbReference type="SUPFAM" id="SSF52283">
    <property type="entry name" value="Formate/glycerate dehydrogenase catalytic domain-like"/>
    <property type="match status" value="1"/>
</dbReference>
<protein>
    <submittedName>
        <fullName evidence="4">Phosphoglycerate dehydrogenase</fullName>
    </submittedName>
</protein>
<dbReference type="GO" id="GO:0016491">
    <property type="term" value="F:oxidoreductase activity"/>
    <property type="evidence" value="ECO:0007669"/>
    <property type="project" value="UniProtKB-KW"/>
</dbReference>
<dbReference type="InterPro" id="IPR036291">
    <property type="entry name" value="NAD(P)-bd_dom_sf"/>
</dbReference>
<dbReference type="Proteomes" id="UP000215896">
    <property type="component" value="Unassembled WGS sequence"/>
</dbReference>
<dbReference type="Gene3D" id="3.40.50.720">
    <property type="entry name" value="NAD(P)-binding Rossmann-like Domain"/>
    <property type="match status" value="2"/>
</dbReference>
<dbReference type="AlphaFoldDB" id="A0A255G407"/>
<dbReference type="OrthoDB" id="4324715at2"/>
<reference evidence="4 5" key="1">
    <citation type="submission" date="2017-07" db="EMBL/GenBank/DDBJ databases">
        <title>Draft whole genome sequences of clinical Proprionibacteriaceae strains.</title>
        <authorList>
            <person name="Bernier A.-M."/>
            <person name="Bernard K."/>
            <person name="Domingo M.-C."/>
        </authorList>
    </citation>
    <scope>NUCLEOTIDE SEQUENCE [LARGE SCALE GENOMIC DNA]</scope>
    <source>
        <strain evidence="4 5">NML 030167</strain>
    </source>
</reference>
<proteinExistence type="predicted"/>
<dbReference type="SUPFAM" id="SSF51735">
    <property type="entry name" value="NAD(P)-binding Rossmann-fold domains"/>
    <property type="match status" value="1"/>
</dbReference>
<dbReference type="EMBL" id="NMVO01000016">
    <property type="protein sequence ID" value="OYO10658.1"/>
    <property type="molecule type" value="Genomic_DNA"/>
</dbReference>
<evidence type="ECO:0000313" key="5">
    <source>
        <dbReference type="Proteomes" id="UP000215896"/>
    </source>
</evidence>
<dbReference type="PANTHER" id="PTHR43333">
    <property type="entry name" value="2-HACID_DH_C DOMAIN-CONTAINING PROTEIN"/>
    <property type="match status" value="1"/>
</dbReference>
<dbReference type="PANTHER" id="PTHR43333:SF1">
    <property type="entry name" value="D-ISOMER SPECIFIC 2-HYDROXYACID DEHYDROGENASE NAD-BINDING DOMAIN-CONTAINING PROTEIN"/>
    <property type="match status" value="1"/>
</dbReference>
<dbReference type="RefSeq" id="WP_094406328.1">
    <property type="nucleotide sequence ID" value="NZ_NMVO01000016.1"/>
</dbReference>
<keyword evidence="2" id="KW-0520">NAD</keyword>
<dbReference type="Pfam" id="PF02826">
    <property type="entry name" value="2-Hacid_dh_C"/>
    <property type="match status" value="1"/>
</dbReference>
<evidence type="ECO:0000256" key="1">
    <source>
        <dbReference type="ARBA" id="ARBA00023002"/>
    </source>
</evidence>
<comment type="caution">
    <text evidence="4">The sequence shown here is derived from an EMBL/GenBank/DDBJ whole genome shotgun (WGS) entry which is preliminary data.</text>
</comment>
<evidence type="ECO:0000256" key="2">
    <source>
        <dbReference type="ARBA" id="ARBA00023027"/>
    </source>
</evidence>
<name>A0A255G407_9ACTN</name>
<dbReference type="GO" id="GO:0051287">
    <property type="term" value="F:NAD binding"/>
    <property type="evidence" value="ECO:0007669"/>
    <property type="project" value="InterPro"/>
</dbReference>
<gene>
    <name evidence="4" type="ORF">CGZ94_16815</name>
</gene>
<evidence type="ECO:0000313" key="4">
    <source>
        <dbReference type="EMBL" id="OYO10658.1"/>
    </source>
</evidence>
<evidence type="ECO:0000259" key="3">
    <source>
        <dbReference type="Pfam" id="PF02826"/>
    </source>
</evidence>
<feature type="domain" description="D-isomer specific 2-hydroxyacid dehydrogenase NAD-binding" evidence="3">
    <location>
        <begin position="100"/>
        <end position="283"/>
    </location>
</feature>
<sequence length="315" mass="33108">MKVLLPDTLTLDPELPAGWEAVGYSRTEPIPDEHRDAEALVTWGVSADLLAEHARTLPRLRLAQSLAAGPDSLLRAGFADAVVLTGGAGLHSATVSEHALALLLDLVCRLPQAAAAQREHRWATELGGVRALHPEGPIATLLQAKVLIWGFGQIAQHLTPLLQALGAEVRGVARSAGTRAGVEVVADSEVESALEWAEVLIMILPDTPESRHALNADRLARLSPDAFLINVGRGSTVDEAALAEALVTGRLAGAAIDVTETEPLPADSPLWEVPKLVITPHAAGGRPVGADELIAANLRALSDGSAYRNQIERSG</sequence>
<accession>A0A255G407</accession>
<keyword evidence="5" id="KW-1185">Reference proteome</keyword>
<organism evidence="4 5">
    <name type="scientific">Enemella evansiae</name>
    <dbReference type="NCBI Taxonomy" id="2016499"/>
    <lineage>
        <taxon>Bacteria</taxon>
        <taxon>Bacillati</taxon>
        <taxon>Actinomycetota</taxon>
        <taxon>Actinomycetes</taxon>
        <taxon>Propionibacteriales</taxon>
        <taxon>Propionibacteriaceae</taxon>
        <taxon>Enemella</taxon>
    </lineage>
</organism>
<dbReference type="InterPro" id="IPR006140">
    <property type="entry name" value="D-isomer_DH_NAD-bd"/>
</dbReference>